<dbReference type="SMART" id="SM00360">
    <property type="entry name" value="RRM"/>
    <property type="match status" value="1"/>
</dbReference>
<dbReference type="Gene3D" id="3.30.70.330">
    <property type="match status" value="1"/>
</dbReference>
<keyword evidence="1 2" id="KW-0694">RNA-binding</keyword>
<evidence type="ECO:0000313" key="6">
    <source>
        <dbReference type="Proteomes" id="UP000283509"/>
    </source>
</evidence>
<dbReference type="AlphaFoldDB" id="A0A3R7PMP3"/>
<keyword evidence="6" id="KW-1185">Reference proteome</keyword>
<organism evidence="5 6">
    <name type="scientific">Penaeus vannamei</name>
    <name type="common">Whiteleg shrimp</name>
    <name type="synonym">Litopenaeus vannamei</name>
    <dbReference type="NCBI Taxonomy" id="6689"/>
    <lineage>
        <taxon>Eukaryota</taxon>
        <taxon>Metazoa</taxon>
        <taxon>Ecdysozoa</taxon>
        <taxon>Arthropoda</taxon>
        <taxon>Crustacea</taxon>
        <taxon>Multicrustacea</taxon>
        <taxon>Malacostraca</taxon>
        <taxon>Eumalacostraca</taxon>
        <taxon>Eucarida</taxon>
        <taxon>Decapoda</taxon>
        <taxon>Dendrobranchiata</taxon>
        <taxon>Penaeoidea</taxon>
        <taxon>Penaeidae</taxon>
        <taxon>Penaeus</taxon>
    </lineage>
</organism>
<dbReference type="InterPro" id="IPR000504">
    <property type="entry name" value="RRM_dom"/>
</dbReference>
<feature type="domain" description="RRM" evidence="4">
    <location>
        <begin position="149"/>
        <end position="218"/>
    </location>
</feature>
<dbReference type="CDD" id="cd00590">
    <property type="entry name" value="RRM_SF"/>
    <property type="match status" value="1"/>
</dbReference>
<dbReference type="OrthoDB" id="167718at2759"/>
<evidence type="ECO:0000259" key="4">
    <source>
        <dbReference type="PROSITE" id="PS50102"/>
    </source>
</evidence>
<dbReference type="InterPro" id="IPR035979">
    <property type="entry name" value="RBD_domain_sf"/>
</dbReference>
<reference evidence="5 6" key="2">
    <citation type="submission" date="2019-01" db="EMBL/GenBank/DDBJ databases">
        <title>The decoding of complex shrimp genome reveals the adaptation for benthos swimmer, frequently molting mechanism and breeding impact on genome.</title>
        <authorList>
            <person name="Sun Y."/>
            <person name="Gao Y."/>
            <person name="Yu Y."/>
        </authorList>
    </citation>
    <scope>NUCLEOTIDE SEQUENCE [LARGE SCALE GENOMIC DNA]</scope>
    <source>
        <tissue evidence="5">Muscle</tissue>
    </source>
</reference>
<evidence type="ECO:0000256" key="2">
    <source>
        <dbReference type="PROSITE-ProRule" id="PRU00176"/>
    </source>
</evidence>
<sequence>MEEEERLKKLLNSTKGMVQEGELLTGEAQNETKAEGQKRKINEESSEEPKRKRGRIRLKQEGVKLEGDLLAMHLKREEEGCARTLLISTNPPAIAGALTVKIRQFGLFVAEFRTKAEALKKKKELEAQEGTKMIQHPEVKQGDRIVNPRKLYIDHVPEEVTEEDLKKAFPTAIVVNLNSERHYANPVFETKEEAEKVFREKENFKLKGLKCLVLYSNKG</sequence>
<accession>A0A3R7PMP3</accession>
<dbReference type="EMBL" id="QCYY01002288">
    <property type="protein sequence ID" value="ROT71497.1"/>
    <property type="molecule type" value="Genomic_DNA"/>
</dbReference>
<proteinExistence type="predicted"/>
<reference evidence="5 6" key="1">
    <citation type="submission" date="2018-04" db="EMBL/GenBank/DDBJ databases">
        <authorList>
            <person name="Zhang X."/>
            <person name="Yuan J."/>
            <person name="Li F."/>
            <person name="Xiang J."/>
        </authorList>
    </citation>
    <scope>NUCLEOTIDE SEQUENCE [LARGE SCALE GENOMIC DNA]</scope>
    <source>
        <tissue evidence="5">Muscle</tissue>
    </source>
</reference>
<dbReference type="InterPro" id="IPR012677">
    <property type="entry name" value="Nucleotide-bd_a/b_plait_sf"/>
</dbReference>
<name>A0A3R7PMP3_PENVA</name>
<dbReference type="Proteomes" id="UP000283509">
    <property type="component" value="Unassembled WGS sequence"/>
</dbReference>
<dbReference type="PROSITE" id="PS50102">
    <property type="entry name" value="RRM"/>
    <property type="match status" value="1"/>
</dbReference>
<evidence type="ECO:0000256" key="3">
    <source>
        <dbReference type="SAM" id="MobiDB-lite"/>
    </source>
</evidence>
<dbReference type="GO" id="GO:0003723">
    <property type="term" value="F:RNA binding"/>
    <property type="evidence" value="ECO:0007669"/>
    <property type="project" value="UniProtKB-UniRule"/>
</dbReference>
<comment type="caution">
    <text evidence="5">The sequence shown here is derived from an EMBL/GenBank/DDBJ whole genome shotgun (WGS) entry which is preliminary data.</text>
</comment>
<gene>
    <name evidence="5" type="ORF">C7M84_010173</name>
</gene>
<evidence type="ECO:0000313" key="5">
    <source>
        <dbReference type="EMBL" id="ROT71497.1"/>
    </source>
</evidence>
<feature type="region of interest" description="Disordered" evidence="3">
    <location>
        <begin position="1"/>
        <end position="53"/>
    </location>
</feature>
<feature type="compositionally biased region" description="Basic and acidic residues" evidence="3">
    <location>
        <begin position="30"/>
        <end position="50"/>
    </location>
</feature>
<protein>
    <recommendedName>
        <fullName evidence="4">RRM domain-containing protein</fullName>
    </recommendedName>
</protein>
<evidence type="ECO:0000256" key="1">
    <source>
        <dbReference type="ARBA" id="ARBA00022884"/>
    </source>
</evidence>
<dbReference type="SUPFAM" id="SSF54928">
    <property type="entry name" value="RNA-binding domain, RBD"/>
    <property type="match status" value="1"/>
</dbReference>